<evidence type="ECO:0000313" key="2">
    <source>
        <dbReference type="EMBL" id="KAF2495276.1"/>
    </source>
</evidence>
<sequence length="185" mass="20828">MPPPPRTPTPLSTQEYPRPLPTPPSTTRSILKRKAPLDSPETPSKRPRSRSVHFPLSSPVLAPGRGEYALSDLSLQSCHLDALDAEVLGLGGEMERVKGTLARAIRVQLAESLDLRREVEKEVRGVRSALDGLKDEMGERVGRLEGREMESESEQARRREREEVEERWERGEGWVRVTSDQSEEI</sequence>
<name>A0A6A6QSY5_9PEZI</name>
<reference evidence="2" key="1">
    <citation type="journal article" date="2020" name="Stud. Mycol.">
        <title>101 Dothideomycetes genomes: a test case for predicting lifestyles and emergence of pathogens.</title>
        <authorList>
            <person name="Haridas S."/>
            <person name="Albert R."/>
            <person name="Binder M."/>
            <person name="Bloem J."/>
            <person name="Labutti K."/>
            <person name="Salamov A."/>
            <person name="Andreopoulos B."/>
            <person name="Baker S."/>
            <person name="Barry K."/>
            <person name="Bills G."/>
            <person name="Bluhm B."/>
            <person name="Cannon C."/>
            <person name="Castanera R."/>
            <person name="Culley D."/>
            <person name="Daum C."/>
            <person name="Ezra D."/>
            <person name="Gonzalez J."/>
            <person name="Henrissat B."/>
            <person name="Kuo A."/>
            <person name="Liang C."/>
            <person name="Lipzen A."/>
            <person name="Lutzoni F."/>
            <person name="Magnuson J."/>
            <person name="Mondo S."/>
            <person name="Nolan M."/>
            <person name="Ohm R."/>
            <person name="Pangilinan J."/>
            <person name="Park H.-J."/>
            <person name="Ramirez L."/>
            <person name="Alfaro M."/>
            <person name="Sun H."/>
            <person name="Tritt A."/>
            <person name="Yoshinaga Y."/>
            <person name="Zwiers L.-H."/>
            <person name="Turgeon B."/>
            <person name="Goodwin S."/>
            <person name="Spatafora J."/>
            <person name="Crous P."/>
            <person name="Grigoriev I."/>
        </authorList>
    </citation>
    <scope>NUCLEOTIDE SEQUENCE</scope>
    <source>
        <strain evidence="2">CBS 269.34</strain>
    </source>
</reference>
<dbReference type="EMBL" id="MU004189">
    <property type="protein sequence ID" value="KAF2495276.1"/>
    <property type="molecule type" value="Genomic_DNA"/>
</dbReference>
<protein>
    <submittedName>
        <fullName evidence="2">Uncharacterized protein</fullName>
    </submittedName>
</protein>
<feature type="region of interest" description="Disordered" evidence="1">
    <location>
        <begin position="1"/>
        <end position="61"/>
    </location>
</feature>
<accession>A0A6A6QSY5</accession>
<keyword evidence="3" id="KW-1185">Reference proteome</keyword>
<evidence type="ECO:0000313" key="3">
    <source>
        <dbReference type="Proteomes" id="UP000799750"/>
    </source>
</evidence>
<organism evidence="2 3">
    <name type="scientific">Lophium mytilinum</name>
    <dbReference type="NCBI Taxonomy" id="390894"/>
    <lineage>
        <taxon>Eukaryota</taxon>
        <taxon>Fungi</taxon>
        <taxon>Dikarya</taxon>
        <taxon>Ascomycota</taxon>
        <taxon>Pezizomycotina</taxon>
        <taxon>Dothideomycetes</taxon>
        <taxon>Pleosporomycetidae</taxon>
        <taxon>Mytilinidiales</taxon>
        <taxon>Mytilinidiaceae</taxon>
        <taxon>Lophium</taxon>
    </lineage>
</organism>
<proteinExistence type="predicted"/>
<dbReference type="Proteomes" id="UP000799750">
    <property type="component" value="Unassembled WGS sequence"/>
</dbReference>
<evidence type="ECO:0000256" key="1">
    <source>
        <dbReference type="SAM" id="MobiDB-lite"/>
    </source>
</evidence>
<dbReference type="AlphaFoldDB" id="A0A6A6QSY5"/>
<gene>
    <name evidence="2" type="ORF">BU16DRAFT_561562</name>
</gene>